<sequence length="116" mass="11802">MFSPRQSVLAIVALSISVVSAFTGPATFYDPNGLIGACGNPLQNSDLIVALSISQYAGGAHCGTQISVSYAGNSVSATVADECPTCAGDGIDLSPAAFQQLASLDAGEIQVTWDFE</sequence>
<evidence type="ECO:0000259" key="3">
    <source>
        <dbReference type="Pfam" id="PF03330"/>
    </source>
</evidence>
<dbReference type="Pfam" id="PF03330">
    <property type="entry name" value="DPBB_1"/>
    <property type="match status" value="1"/>
</dbReference>
<dbReference type="Gene3D" id="2.40.40.10">
    <property type="entry name" value="RlpA-like domain"/>
    <property type="match status" value="1"/>
</dbReference>
<evidence type="ECO:0000313" key="4">
    <source>
        <dbReference type="EMBL" id="KAK0457326.1"/>
    </source>
</evidence>
<reference evidence="4" key="1">
    <citation type="submission" date="2023-06" db="EMBL/GenBank/DDBJ databases">
        <authorList>
            <consortium name="Lawrence Berkeley National Laboratory"/>
            <person name="Ahrendt S."/>
            <person name="Sahu N."/>
            <person name="Indic B."/>
            <person name="Wong-Bajracharya J."/>
            <person name="Merenyi Z."/>
            <person name="Ke H.-M."/>
            <person name="Monk M."/>
            <person name="Kocsube S."/>
            <person name="Drula E."/>
            <person name="Lipzen A."/>
            <person name="Balint B."/>
            <person name="Henrissat B."/>
            <person name="Andreopoulos B."/>
            <person name="Martin F.M."/>
            <person name="Harder C.B."/>
            <person name="Rigling D."/>
            <person name="Ford K.L."/>
            <person name="Foster G.D."/>
            <person name="Pangilinan J."/>
            <person name="Papanicolaou A."/>
            <person name="Barry K."/>
            <person name="LaButti K."/>
            <person name="Viragh M."/>
            <person name="Koriabine M."/>
            <person name="Yan M."/>
            <person name="Riley R."/>
            <person name="Champramary S."/>
            <person name="Plett K.L."/>
            <person name="Tsai I.J."/>
            <person name="Slot J."/>
            <person name="Sipos G."/>
            <person name="Plett J."/>
            <person name="Nagy L.G."/>
            <person name="Grigoriev I.V."/>
        </authorList>
    </citation>
    <scope>NUCLEOTIDE SEQUENCE</scope>
    <source>
        <strain evidence="4">CCBAS 213</strain>
    </source>
</reference>
<comment type="caution">
    <text evidence="4">The sequence shown here is derived from an EMBL/GenBank/DDBJ whole genome shotgun (WGS) entry which is preliminary data.</text>
</comment>
<dbReference type="PANTHER" id="PTHR31836">
    <property type="match status" value="1"/>
</dbReference>
<dbReference type="PANTHER" id="PTHR31836:SF28">
    <property type="entry name" value="SRCR DOMAIN-CONTAINING PROTEIN-RELATED"/>
    <property type="match status" value="1"/>
</dbReference>
<protein>
    <submittedName>
        <fullName evidence="4">RlpA-like double-psi beta-barrel-protein domain-containing protein-containing protein</fullName>
    </submittedName>
</protein>
<feature type="domain" description="RlpA-like protein double-psi beta-barrel" evidence="3">
    <location>
        <begin position="23"/>
        <end position="112"/>
    </location>
</feature>
<dbReference type="InterPro" id="IPR036908">
    <property type="entry name" value="RlpA-like_sf"/>
</dbReference>
<dbReference type="AlphaFoldDB" id="A0AA39K9Z9"/>
<organism evidence="4 5">
    <name type="scientific">Armillaria tabescens</name>
    <name type="common">Ringless honey mushroom</name>
    <name type="synonym">Agaricus tabescens</name>
    <dbReference type="NCBI Taxonomy" id="1929756"/>
    <lineage>
        <taxon>Eukaryota</taxon>
        <taxon>Fungi</taxon>
        <taxon>Dikarya</taxon>
        <taxon>Basidiomycota</taxon>
        <taxon>Agaricomycotina</taxon>
        <taxon>Agaricomycetes</taxon>
        <taxon>Agaricomycetidae</taxon>
        <taxon>Agaricales</taxon>
        <taxon>Marasmiineae</taxon>
        <taxon>Physalacriaceae</taxon>
        <taxon>Desarmillaria</taxon>
    </lineage>
</organism>
<evidence type="ECO:0000313" key="5">
    <source>
        <dbReference type="Proteomes" id="UP001175211"/>
    </source>
</evidence>
<dbReference type="SUPFAM" id="SSF50685">
    <property type="entry name" value="Barwin-like endoglucanases"/>
    <property type="match status" value="1"/>
</dbReference>
<dbReference type="RefSeq" id="XP_060329641.1">
    <property type="nucleotide sequence ID" value="XM_060482455.1"/>
</dbReference>
<dbReference type="InterPro" id="IPR009009">
    <property type="entry name" value="RlpA-like_DPBB"/>
</dbReference>
<dbReference type="EMBL" id="JAUEPS010000022">
    <property type="protein sequence ID" value="KAK0457326.1"/>
    <property type="molecule type" value="Genomic_DNA"/>
</dbReference>
<dbReference type="InterPro" id="IPR051477">
    <property type="entry name" value="Expansin_CellWall"/>
</dbReference>
<feature type="signal peptide" evidence="2">
    <location>
        <begin position="1"/>
        <end position="21"/>
    </location>
</feature>
<keyword evidence="5" id="KW-1185">Reference proteome</keyword>
<dbReference type="CDD" id="cd22191">
    <property type="entry name" value="DPBB_RlpA_EXP_N-like"/>
    <property type="match status" value="1"/>
</dbReference>
<name>A0AA39K9Z9_ARMTA</name>
<proteinExistence type="predicted"/>
<evidence type="ECO:0000256" key="2">
    <source>
        <dbReference type="SAM" id="SignalP"/>
    </source>
</evidence>
<dbReference type="GeneID" id="85366003"/>
<dbReference type="Proteomes" id="UP001175211">
    <property type="component" value="Unassembled WGS sequence"/>
</dbReference>
<accession>A0AA39K9Z9</accession>
<feature type="chain" id="PRO_5041358608" evidence="2">
    <location>
        <begin position="22"/>
        <end position="116"/>
    </location>
</feature>
<evidence type="ECO:0000256" key="1">
    <source>
        <dbReference type="ARBA" id="ARBA00022729"/>
    </source>
</evidence>
<keyword evidence="1 2" id="KW-0732">Signal</keyword>
<gene>
    <name evidence="4" type="ORF">EV420DRAFT_520626</name>
</gene>